<dbReference type="Pfam" id="PF00027">
    <property type="entry name" value="cNMP_binding"/>
    <property type="match status" value="2"/>
</dbReference>
<keyword evidence="12" id="KW-1185">Reference proteome</keyword>
<dbReference type="Gene3D" id="2.60.120.10">
    <property type="entry name" value="Jelly Rolls"/>
    <property type="match status" value="2"/>
</dbReference>
<evidence type="ECO:0000256" key="2">
    <source>
        <dbReference type="ARBA" id="ARBA00020355"/>
    </source>
</evidence>
<feature type="domain" description="Cyclic nucleotide-binding" evidence="10">
    <location>
        <begin position="182"/>
        <end position="301"/>
    </location>
</feature>
<comment type="similarity">
    <text evidence="1 8">Belongs to the cAMP-dependent kinase regulatory chain family.</text>
</comment>
<sequence length="430" mass="48449">MTFEFGGEPQQQQFTFSYADEYTQLLTELHEVYCNDHPEDVLQYCANFFNKKLEEQRMSFLRGQQSGETEHHPLAENGSMFEQEPTFRANNLSHYSSDSSYDLNDEEDEYANDYEDEDDEARDDFSTAPIHLSIPTNYNRGRRTSVSAESMAPSSQGFVKKVVAKTAEQVEGIKSSIGNNFLFKNLDEEHHQDVVDAMTETPVKEGTAIIEQGGVGDFFYVVASGTFDCFITKDEETVKVTSYEAGGSFGELALMYNAPRAATIVATSDAVLWALDRLTFRTILMENTSRKRKLYESFLEEVALLKSLEPYERHKIADALESVYFNDGEHVILQGDVGDQFYIIESGSAVFYKVDANGDQQEVNQFERGAYFGELALLNDSPRAATVVAKGRLKCATLGKKAFTRLLGSVHEILKRNSENYHAIISQQQS</sequence>
<dbReference type="InterPro" id="IPR012198">
    <property type="entry name" value="cAMP_dep_PK_reg_su"/>
</dbReference>
<evidence type="ECO:0000313" key="12">
    <source>
        <dbReference type="Proteomes" id="UP000093000"/>
    </source>
</evidence>
<dbReference type="CDD" id="cd00038">
    <property type="entry name" value="CAP_ED"/>
    <property type="match status" value="2"/>
</dbReference>
<dbReference type="FunCoup" id="A0A1C7NE30">
    <property type="interactions" value="375"/>
</dbReference>
<dbReference type="EMBL" id="LUGH01000270">
    <property type="protein sequence ID" value="OBZ86806.1"/>
    <property type="molecule type" value="Genomic_DNA"/>
</dbReference>
<gene>
    <name evidence="11" type="primary">pkar_1</name>
    <name evidence="11" type="ORF">A0J61_05147</name>
</gene>
<keyword evidence="6 8" id="KW-0547">Nucleotide-binding</keyword>
<evidence type="ECO:0000256" key="1">
    <source>
        <dbReference type="ARBA" id="ARBA00005753"/>
    </source>
</evidence>
<evidence type="ECO:0000256" key="3">
    <source>
        <dbReference type="ARBA" id="ARBA00022553"/>
    </source>
</evidence>
<keyword evidence="4 8" id="KW-0116">cAMP-binding</keyword>
<name>A0A1C7NE30_9FUNG</name>
<reference evidence="11 12" key="1">
    <citation type="submission" date="2016-03" db="EMBL/GenBank/DDBJ databases">
        <title>Choanephora cucurbitarum.</title>
        <authorList>
            <person name="Min B."/>
            <person name="Park H."/>
            <person name="Park J.-H."/>
            <person name="Shin H.-D."/>
            <person name="Choi I.-G."/>
        </authorList>
    </citation>
    <scope>NUCLEOTIDE SEQUENCE [LARGE SCALE GENOMIC DNA]</scope>
    <source>
        <strain evidence="11 12">KUS-F28377</strain>
    </source>
</reference>
<dbReference type="GO" id="GO:0005952">
    <property type="term" value="C:cAMP-dependent protein kinase complex"/>
    <property type="evidence" value="ECO:0007669"/>
    <property type="project" value="InterPro"/>
</dbReference>
<feature type="binding site" evidence="9">
    <location>
        <position position="251"/>
    </location>
    <ligand>
        <name>3',5'-cyclic AMP</name>
        <dbReference type="ChEBI" id="CHEBI:58165"/>
        <label>1</label>
    </ligand>
</feature>
<dbReference type="PANTHER" id="PTHR11635">
    <property type="entry name" value="CAMP-DEPENDENT PROTEIN KINASE REGULATORY CHAIN"/>
    <property type="match status" value="1"/>
</dbReference>
<comment type="subunit">
    <text evidence="8">Tetramer, composed of 2 regulatory (R) and 2 catalytic (C) subunits. In the presence of cAMP it dissociates into 2 active monomeric C subunits and an R dimer.</text>
</comment>
<dbReference type="GO" id="GO:0005634">
    <property type="term" value="C:nucleus"/>
    <property type="evidence" value="ECO:0007669"/>
    <property type="project" value="TreeGrafter"/>
</dbReference>
<keyword evidence="11" id="KW-0808">Transferase</keyword>
<dbReference type="Pfam" id="PF02197">
    <property type="entry name" value="RIIa"/>
    <property type="match status" value="1"/>
</dbReference>
<comment type="caution">
    <text evidence="11">The sequence shown here is derived from an EMBL/GenBank/DDBJ whole genome shotgun (WGS) entry which is preliminary data.</text>
</comment>
<feature type="binding site" evidence="9">
    <location>
        <position position="383"/>
    </location>
    <ligand>
        <name>3',5'-cyclic AMP</name>
        <dbReference type="ChEBI" id="CHEBI:58165"/>
        <label>2</label>
    </ligand>
</feature>
<dbReference type="PROSITE" id="PS00888">
    <property type="entry name" value="CNMP_BINDING_1"/>
    <property type="match status" value="1"/>
</dbReference>
<evidence type="ECO:0000256" key="7">
    <source>
        <dbReference type="ARBA" id="ARBA00023149"/>
    </source>
</evidence>
<evidence type="ECO:0000256" key="4">
    <source>
        <dbReference type="ARBA" id="ARBA00022566"/>
    </source>
</evidence>
<dbReference type="GO" id="GO:0034236">
    <property type="term" value="F:protein kinase A catalytic subunit binding"/>
    <property type="evidence" value="ECO:0007669"/>
    <property type="project" value="TreeGrafter"/>
</dbReference>
<dbReference type="InParanoid" id="A0A1C7NE30"/>
<dbReference type="FunFam" id="2.60.120.10:FF:000006">
    <property type="entry name" value="cAMP-dependent protein kinase type I-alpha regulatory subunit"/>
    <property type="match status" value="1"/>
</dbReference>
<dbReference type="Proteomes" id="UP000093000">
    <property type="component" value="Unassembled WGS sequence"/>
</dbReference>
<dbReference type="PROSITE" id="PS50042">
    <property type="entry name" value="CNMP_BINDING_3"/>
    <property type="match status" value="2"/>
</dbReference>
<feature type="binding site" evidence="9">
    <location>
        <position position="374"/>
    </location>
    <ligand>
        <name>3',5'-cyclic AMP</name>
        <dbReference type="ChEBI" id="CHEBI:58165"/>
        <label>2</label>
    </ligand>
</feature>
<dbReference type="CDD" id="cd12098">
    <property type="entry name" value="DD_R_ScPKA-like"/>
    <property type="match status" value="1"/>
</dbReference>
<dbReference type="PRINTS" id="PR00103">
    <property type="entry name" value="CAMPKINASE"/>
</dbReference>
<dbReference type="InterPro" id="IPR014710">
    <property type="entry name" value="RmlC-like_jellyroll"/>
</dbReference>
<evidence type="ECO:0000256" key="9">
    <source>
        <dbReference type="PIRSR" id="PIRSR000548-1"/>
    </source>
</evidence>
<dbReference type="InterPro" id="IPR050503">
    <property type="entry name" value="cAMP-dep_PK_reg_su-like"/>
</dbReference>
<dbReference type="OrthoDB" id="417078at2759"/>
<keyword evidence="7 8" id="KW-0114">cAMP</keyword>
<dbReference type="GO" id="GO:0030552">
    <property type="term" value="F:cAMP binding"/>
    <property type="evidence" value="ECO:0007669"/>
    <property type="project" value="UniProtKB-KW"/>
</dbReference>
<feature type="binding site" evidence="9">
    <location>
        <position position="260"/>
    </location>
    <ligand>
        <name>3',5'-cyclic AMP</name>
        <dbReference type="ChEBI" id="CHEBI:58165"/>
        <label>1</label>
    </ligand>
</feature>
<dbReference type="PROSITE" id="PS00889">
    <property type="entry name" value="CNMP_BINDING_2"/>
    <property type="match status" value="2"/>
</dbReference>
<evidence type="ECO:0000259" key="10">
    <source>
        <dbReference type="PROSITE" id="PS50042"/>
    </source>
</evidence>
<keyword evidence="5" id="KW-0677">Repeat</keyword>
<accession>A0A1C7NE30</accession>
<evidence type="ECO:0000256" key="6">
    <source>
        <dbReference type="ARBA" id="ARBA00022741"/>
    </source>
</evidence>
<feature type="domain" description="Cyclic nucleotide-binding" evidence="10">
    <location>
        <begin position="304"/>
        <end position="424"/>
    </location>
</feature>
<dbReference type="GO" id="GO:0004862">
    <property type="term" value="F:cAMP-dependent protein kinase inhibitor activity"/>
    <property type="evidence" value="ECO:0007669"/>
    <property type="project" value="TreeGrafter"/>
</dbReference>
<dbReference type="InterPro" id="IPR000595">
    <property type="entry name" value="cNMP-bd_dom"/>
</dbReference>
<dbReference type="InterPro" id="IPR018488">
    <property type="entry name" value="cNMP-bd_CS"/>
</dbReference>
<dbReference type="PANTHER" id="PTHR11635:SF152">
    <property type="entry name" value="CAMP-DEPENDENT PROTEIN KINASE TYPE I REGULATORY SUBUNIT-RELATED"/>
    <property type="match status" value="1"/>
</dbReference>
<protein>
    <recommendedName>
        <fullName evidence="2 8">cAMP-dependent protein kinase regulatory subunit</fullName>
    </recommendedName>
</protein>
<dbReference type="InterPro" id="IPR018490">
    <property type="entry name" value="cNMP-bd_dom_sf"/>
</dbReference>
<evidence type="ECO:0000256" key="8">
    <source>
        <dbReference type="PIRNR" id="PIRNR000548"/>
    </source>
</evidence>
<organism evidence="11 12">
    <name type="scientific">Choanephora cucurbitarum</name>
    <dbReference type="NCBI Taxonomy" id="101091"/>
    <lineage>
        <taxon>Eukaryota</taxon>
        <taxon>Fungi</taxon>
        <taxon>Fungi incertae sedis</taxon>
        <taxon>Mucoromycota</taxon>
        <taxon>Mucoromycotina</taxon>
        <taxon>Mucoromycetes</taxon>
        <taxon>Mucorales</taxon>
        <taxon>Mucorineae</taxon>
        <taxon>Choanephoraceae</taxon>
        <taxon>Choanephoroideae</taxon>
        <taxon>Choanephora</taxon>
    </lineage>
</organism>
<keyword evidence="3" id="KW-0597">Phosphoprotein</keyword>
<dbReference type="InterPro" id="IPR003117">
    <property type="entry name" value="cAMP_dep_PK_reg_su_I/II_a/b"/>
</dbReference>
<dbReference type="SMART" id="SM00100">
    <property type="entry name" value="cNMP"/>
    <property type="match status" value="2"/>
</dbReference>
<dbReference type="STRING" id="101091.A0A1C7NE30"/>
<proteinExistence type="inferred from homology"/>
<dbReference type="SUPFAM" id="SSF51206">
    <property type="entry name" value="cAMP-binding domain-like"/>
    <property type="match status" value="2"/>
</dbReference>
<dbReference type="GO" id="GO:0033554">
    <property type="term" value="P:cellular response to stress"/>
    <property type="evidence" value="ECO:0007669"/>
    <property type="project" value="UniProtKB-ARBA"/>
</dbReference>
<dbReference type="PIRSF" id="PIRSF000548">
    <property type="entry name" value="PK_regulatory"/>
    <property type="match status" value="1"/>
</dbReference>
<dbReference type="SMART" id="SM00394">
    <property type="entry name" value="RIIa"/>
    <property type="match status" value="1"/>
</dbReference>
<evidence type="ECO:0000313" key="11">
    <source>
        <dbReference type="EMBL" id="OBZ86806.1"/>
    </source>
</evidence>
<dbReference type="GO" id="GO:0016301">
    <property type="term" value="F:kinase activity"/>
    <property type="evidence" value="ECO:0007669"/>
    <property type="project" value="UniProtKB-KW"/>
</dbReference>
<dbReference type="GO" id="GO:0005829">
    <property type="term" value="C:cytosol"/>
    <property type="evidence" value="ECO:0007669"/>
    <property type="project" value="TreeGrafter"/>
</dbReference>
<dbReference type="AlphaFoldDB" id="A0A1C7NE30"/>
<dbReference type="FunFam" id="2.60.120.10:FF:000039">
    <property type="entry name" value="cAMP-dependent protein kinase regulatory subunit"/>
    <property type="match status" value="1"/>
</dbReference>
<evidence type="ECO:0000256" key="5">
    <source>
        <dbReference type="ARBA" id="ARBA00022737"/>
    </source>
</evidence>
<keyword evidence="11" id="KW-0418">Kinase</keyword>